<comment type="caution">
    <text evidence="4">The sequence shown here is derived from an EMBL/GenBank/DDBJ whole genome shotgun (WGS) entry which is preliminary data.</text>
</comment>
<dbReference type="InterPro" id="IPR014352">
    <property type="entry name" value="FERM/acyl-CoA-bd_prot_sf"/>
</dbReference>
<organism evidence="4 5">
    <name type="scientific">Malassezia globosa (strain ATCC MYA-4612 / CBS 7966)</name>
    <name type="common">Dandruff-associated fungus</name>
    <dbReference type="NCBI Taxonomy" id="425265"/>
    <lineage>
        <taxon>Eukaryota</taxon>
        <taxon>Fungi</taxon>
        <taxon>Dikarya</taxon>
        <taxon>Basidiomycota</taxon>
        <taxon>Ustilaginomycotina</taxon>
        <taxon>Malasseziomycetes</taxon>
        <taxon>Malasseziales</taxon>
        <taxon>Malasseziaceae</taxon>
        <taxon>Malassezia</taxon>
    </lineage>
</organism>
<dbReference type="AlphaFoldDB" id="A8Q920"/>
<evidence type="ECO:0000313" key="5">
    <source>
        <dbReference type="Proteomes" id="UP000008837"/>
    </source>
</evidence>
<dbReference type="InterPro" id="IPR000582">
    <property type="entry name" value="Acyl-CoA-binding_protein"/>
</dbReference>
<dbReference type="VEuPathDB" id="FungiDB:MGL_3393"/>
<dbReference type="Pfam" id="PF00887">
    <property type="entry name" value="ACBP"/>
    <property type="match status" value="1"/>
</dbReference>
<protein>
    <recommendedName>
        <fullName evidence="3">ACB domain-containing protein</fullName>
    </recommendedName>
</protein>
<accession>A8Q920</accession>
<comment type="similarity">
    <text evidence="1">Belongs to the ACBP family.</text>
</comment>
<dbReference type="GO" id="GO:0000062">
    <property type="term" value="F:fatty-acyl-CoA binding"/>
    <property type="evidence" value="ECO:0007669"/>
    <property type="project" value="InterPro"/>
</dbReference>
<dbReference type="FunCoup" id="A8Q920">
    <property type="interactions" value="110"/>
</dbReference>
<reference evidence="4 5" key="1">
    <citation type="journal article" date="2007" name="Proc. Natl. Acad. Sci. U.S.A.">
        <title>Dandruff-associated Malassezia genomes reveal convergent and divergent virulence traits shared with plant and human fungal pathogens.</title>
        <authorList>
            <person name="Xu J."/>
            <person name="Saunders C.W."/>
            <person name="Hu P."/>
            <person name="Grant R.A."/>
            <person name="Boekhout T."/>
            <person name="Kuramae E.E."/>
            <person name="Kronstad J.W."/>
            <person name="Deangelis Y.M."/>
            <person name="Reeder N.L."/>
            <person name="Johnstone K.R."/>
            <person name="Leland M."/>
            <person name="Fieno A.M."/>
            <person name="Begley W.M."/>
            <person name="Sun Y."/>
            <person name="Lacey M.P."/>
            <person name="Chaudhary T."/>
            <person name="Keough T."/>
            <person name="Chu L."/>
            <person name="Sears R."/>
            <person name="Yuan B."/>
            <person name="Dawson T.L.Jr."/>
        </authorList>
    </citation>
    <scope>NUCLEOTIDE SEQUENCE [LARGE SCALE GENOMIC DNA]</scope>
    <source>
        <strain evidence="5">ATCC MYA-4612 / CBS 7966</strain>
    </source>
</reference>
<dbReference type="PANTHER" id="PTHR23310">
    <property type="entry name" value="ACYL-COA-BINDING PROTEIN, ACBP"/>
    <property type="match status" value="1"/>
</dbReference>
<keyword evidence="2" id="KW-0446">Lipid-binding</keyword>
<dbReference type="PROSITE" id="PS51228">
    <property type="entry name" value="ACB_2"/>
    <property type="match status" value="1"/>
</dbReference>
<dbReference type="GO" id="GO:0006631">
    <property type="term" value="P:fatty acid metabolic process"/>
    <property type="evidence" value="ECO:0007669"/>
    <property type="project" value="TreeGrafter"/>
</dbReference>
<dbReference type="OMA" id="YFYKYYK"/>
<dbReference type="Proteomes" id="UP000008837">
    <property type="component" value="Unassembled WGS sequence"/>
</dbReference>
<name>A8Q920_MALGO</name>
<dbReference type="SUPFAM" id="SSF47027">
    <property type="entry name" value="Acyl-CoA binding protein"/>
    <property type="match status" value="1"/>
</dbReference>
<dbReference type="KEGG" id="mgl:MGL_3393"/>
<dbReference type="PRINTS" id="PR00689">
    <property type="entry name" value="ACOABINDINGP"/>
</dbReference>
<keyword evidence="5" id="KW-1185">Reference proteome</keyword>
<evidence type="ECO:0000313" key="4">
    <source>
        <dbReference type="EMBL" id="EDP42144.1"/>
    </source>
</evidence>
<dbReference type="Gene3D" id="1.20.80.10">
    <property type="match status" value="1"/>
</dbReference>
<dbReference type="STRING" id="425265.A8Q920"/>
<dbReference type="InParanoid" id="A8Q920"/>
<evidence type="ECO:0000256" key="2">
    <source>
        <dbReference type="ARBA" id="ARBA00023121"/>
    </source>
</evidence>
<dbReference type="PANTHER" id="PTHR23310:SF62">
    <property type="entry name" value="ACYL-COA BINDING PROTEIN 1, ISOFORM A"/>
    <property type="match status" value="1"/>
</dbReference>
<evidence type="ECO:0000256" key="1">
    <source>
        <dbReference type="ARBA" id="ARBA00005567"/>
    </source>
</evidence>
<proteinExistence type="inferred from homology"/>
<dbReference type="RefSeq" id="XP_001729358.1">
    <property type="nucleotide sequence ID" value="XM_001729306.1"/>
</dbReference>
<dbReference type="OrthoDB" id="346910at2759"/>
<dbReference type="FunFam" id="1.20.80.10:FF:000010">
    <property type="entry name" value="Acyl-CoA-binding domain-containing protein 5"/>
    <property type="match status" value="1"/>
</dbReference>
<dbReference type="EMBL" id="AAYY01000013">
    <property type="protein sequence ID" value="EDP42144.1"/>
    <property type="molecule type" value="Genomic_DNA"/>
</dbReference>
<evidence type="ECO:0000259" key="3">
    <source>
        <dbReference type="PROSITE" id="PS51228"/>
    </source>
</evidence>
<gene>
    <name evidence="4" type="ORF">MGL_3393</name>
</gene>
<feature type="domain" description="ACB" evidence="3">
    <location>
        <begin position="2"/>
        <end position="91"/>
    </location>
</feature>
<dbReference type="InterPro" id="IPR035984">
    <property type="entry name" value="Acyl-CoA-binding_sf"/>
</dbReference>
<dbReference type="GeneID" id="5853665"/>
<sequence>MSDAQFQKAVEIIRNLPKNSPAKVTQAQQLKFYSLYKQATEGDCNTQRPGMLDLTGRAKWDAWNKVKGMSGEQAKKEYVDTFFEVFEPLKDDAEFAKYFEEIKNVA</sequence>